<dbReference type="InParanoid" id="A0A2J6TKS5"/>
<keyword evidence="3" id="KW-1185">Reference proteome</keyword>
<name>A0A2J6TKS5_9HELO</name>
<feature type="region of interest" description="Disordered" evidence="1">
    <location>
        <begin position="69"/>
        <end position="102"/>
    </location>
</feature>
<dbReference type="OrthoDB" id="10463098at2759"/>
<protein>
    <submittedName>
        <fullName evidence="2">Uncharacterized protein</fullName>
    </submittedName>
</protein>
<accession>A0A2J6TKS5</accession>
<gene>
    <name evidence="2" type="ORF">K444DRAFT_626694</name>
</gene>
<sequence>MVLDLRKVFESPRFNLEQIRRCFMVVHNGSTISATFDLAESCVRGKEWLGTQLEDGAISKSSLKDVASTLTPSKEKDDISDHPNNGVPFSPAVSQQPVSTRNTTPEALIPEINIYTLKLSELSKTPSLSNPGHFCVLKHPSTRYLAVVGRGTRSILSGIFISI</sequence>
<dbReference type="GeneID" id="36590767"/>
<dbReference type="EMBL" id="KZ613780">
    <property type="protein sequence ID" value="PMD63620.1"/>
    <property type="molecule type" value="Genomic_DNA"/>
</dbReference>
<dbReference type="Proteomes" id="UP000235371">
    <property type="component" value="Unassembled WGS sequence"/>
</dbReference>
<evidence type="ECO:0000313" key="2">
    <source>
        <dbReference type="EMBL" id="PMD63620.1"/>
    </source>
</evidence>
<feature type="compositionally biased region" description="Polar residues" evidence="1">
    <location>
        <begin position="92"/>
        <end position="102"/>
    </location>
</feature>
<proteinExistence type="predicted"/>
<reference evidence="2 3" key="1">
    <citation type="submission" date="2016-04" db="EMBL/GenBank/DDBJ databases">
        <title>A degradative enzymes factory behind the ericoid mycorrhizal symbiosis.</title>
        <authorList>
            <consortium name="DOE Joint Genome Institute"/>
            <person name="Martino E."/>
            <person name="Morin E."/>
            <person name="Grelet G."/>
            <person name="Kuo A."/>
            <person name="Kohler A."/>
            <person name="Daghino S."/>
            <person name="Barry K."/>
            <person name="Choi C."/>
            <person name="Cichocki N."/>
            <person name="Clum A."/>
            <person name="Copeland A."/>
            <person name="Hainaut M."/>
            <person name="Haridas S."/>
            <person name="Labutti K."/>
            <person name="Lindquist E."/>
            <person name="Lipzen A."/>
            <person name="Khouja H.-R."/>
            <person name="Murat C."/>
            <person name="Ohm R."/>
            <person name="Olson A."/>
            <person name="Spatafora J."/>
            <person name="Veneault-Fourrey C."/>
            <person name="Henrissat B."/>
            <person name="Grigoriev I."/>
            <person name="Martin F."/>
            <person name="Perotto S."/>
        </authorList>
    </citation>
    <scope>NUCLEOTIDE SEQUENCE [LARGE SCALE GENOMIC DNA]</scope>
    <source>
        <strain evidence="2 3">E</strain>
    </source>
</reference>
<dbReference type="AlphaFoldDB" id="A0A2J6TKS5"/>
<organism evidence="2 3">
    <name type="scientific">Hyaloscypha bicolor E</name>
    <dbReference type="NCBI Taxonomy" id="1095630"/>
    <lineage>
        <taxon>Eukaryota</taxon>
        <taxon>Fungi</taxon>
        <taxon>Dikarya</taxon>
        <taxon>Ascomycota</taxon>
        <taxon>Pezizomycotina</taxon>
        <taxon>Leotiomycetes</taxon>
        <taxon>Helotiales</taxon>
        <taxon>Hyaloscyphaceae</taxon>
        <taxon>Hyaloscypha</taxon>
        <taxon>Hyaloscypha bicolor</taxon>
    </lineage>
</organism>
<evidence type="ECO:0000313" key="3">
    <source>
        <dbReference type="Proteomes" id="UP000235371"/>
    </source>
</evidence>
<evidence type="ECO:0000256" key="1">
    <source>
        <dbReference type="SAM" id="MobiDB-lite"/>
    </source>
</evidence>
<dbReference type="RefSeq" id="XP_024740524.1">
    <property type="nucleotide sequence ID" value="XM_024882690.1"/>
</dbReference>